<keyword evidence="2 5" id="KW-0812">Transmembrane</keyword>
<organism evidence="6 7">
    <name type="scientific">Metarhizium anisopliae BRIP 53293</name>
    <dbReference type="NCBI Taxonomy" id="1291518"/>
    <lineage>
        <taxon>Eukaryota</taxon>
        <taxon>Fungi</taxon>
        <taxon>Dikarya</taxon>
        <taxon>Ascomycota</taxon>
        <taxon>Pezizomycotina</taxon>
        <taxon>Sordariomycetes</taxon>
        <taxon>Hypocreomycetidae</taxon>
        <taxon>Hypocreales</taxon>
        <taxon>Clavicipitaceae</taxon>
        <taxon>Metarhizium</taxon>
    </lineage>
</organism>
<dbReference type="PANTHER" id="PTHR42723">
    <property type="entry name" value="CHLOROPHYLL SYNTHASE"/>
    <property type="match status" value="1"/>
</dbReference>
<dbReference type="Gene3D" id="1.10.357.140">
    <property type="entry name" value="UbiA prenyltransferase"/>
    <property type="match status" value="1"/>
</dbReference>
<evidence type="ECO:0000313" key="7">
    <source>
        <dbReference type="Proteomes" id="UP000054544"/>
    </source>
</evidence>
<dbReference type="EMBL" id="KE384760">
    <property type="protein sequence ID" value="KJK74343.1"/>
    <property type="molecule type" value="Genomic_DNA"/>
</dbReference>
<dbReference type="AlphaFoldDB" id="A0A0D9NKQ4"/>
<feature type="transmembrane region" description="Helical" evidence="5">
    <location>
        <begin position="96"/>
        <end position="128"/>
    </location>
</feature>
<evidence type="ECO:0000256" key="3">
    <source>
        <dbReference type="ARBA" id="ARBA00022989"/>
    </source>
</evidence>
<evidence type="ECO:0000313" key="6">
    <source>
        <dbReference type="EMBL" id="KJK74343.1"/>
    </source>
</evidence>
<feature type="transmembrane region" description="Helical" evidence="5">
    <location>
        <begin position="28"/>
        <end position="50"/>
    </location>
</feature>
<proteinExistence type="predicted"/>
<evidence type="ECO:0000256" key="5">
    <source>
        <dbReference type="SAM" id="Phobius"/>
    </source>
</evidence>
<dbReference type="OrthoDB" id="434972at2759"/>
<dbReference type="PANTHER" id="PTHR42723:SF1">
    <property type="entry name" value="CHLOROPHYLL SYNTHASE, CHLOROPLASTIC"/>
    <property type="match status" value="1"/>
</dbReference>
<protein>
    <submittedName>
        <fullName evidence="6">Uncharacterized protein</fullName>
    </submittedName>
</protein>
<sequence>MKNLAAMRTHPFEVLKILYLFGKSDIPVAALPSMAVALVLAGPASLSVIAKGFIWNQLHLLTFQVKNQIDGVEEDRIAKSHRPLPSGRISPENAAVLYYVLFALMWAAALTMKTIPCTLTYSVAILIYNEGGLAAIPVVKNVIGAIGLACYCWGTTIILDHGRELYGLKAIAVFMIGAIFATTGHAQDFRDRTADAVRGRKTIPLLLSQPAARWSLAALIVAWTIGLIALWQPPAVASIVFAALGLRCLGGFLSSYDEKYDYVSYCWYGYWLLGGNLLPIFPRLRGEMN</sequence>
<feature type="transmembrane region" description="Helical" evidence="5">
    <location>
        <begin position="166"/>
        <end position="186"/>
    </location>
</feature>
<name>A0A0D9NKQ4_METAN</name>
<evidence type="ECO:0000256" key="4">
    <source>
        <dbReference type="ARBA" id="ARBA00023136"/>
    </source>
</evidence>
<dbReference type="Proteomes" id="UP000054544">
    <property type="component" value="Unassembled WGS sequence"/>
</dbReference>
<dbReference type="Pfam" id="PF01040">
    <property type="entry name" value="UbiA"/>
    <property type="match status" value="1"/>
</dbReference>
<dbReference type="CDD" id="cd13965">
    <property type="entry name" value="PT_UbiA_3"/>
    <property type="match status" value="1"/>
</dbReference>
<dbReference type="GO" id="GO:0016765">
    <property type="term" value="F:transferase activity, transferring alkyl or aryl (other than methyl) groups"/>
    <property type="evidence" value="ECO:0007669"/>
    <property type="project" value="InterPro"/>
</dbReference>
<keyword evidence="3 5" id="KW-1133">Transmembrane helix</keyword>
<keyword evidence="4 5" id="KW-0472">Membrane</keyword>
<feature type="transmembrane region" description="Helical" evidence="5">
    <location>
        <begin position="134"/>
        <end position="154"/>
    </location>
</feature>
<evidence type="ECO:0000256" key="1">
    <source>
        <dbReference type="ARBA" id="ARBA00004141"/>
    </source>
</evidence>
<dbReference type="STRING" id="1291518.A0A0D9NKQ4"/>
<evidence type="ECO:0000256" key="2">
    <source>
        <dbReference type="ARBA" id="ARBA00022692"/>
    </source>
</evidence>
<dbReference type="InterPro" id="IPR044878">
    <property type="entry name" value="UbiA_sf"/>
</dbReference>
<dbReference type="InterPro" id="IPR000537">
    <property type="entry name" value="UbiA_prenyltransferase"/>
</dbReference>
<feature type="transmembrane region" description="Helical" evidence="5">
    <location>
        <begin position="211"/>
        <end position="231"/>
    </location>
</feature>
<feature type="transmembrane region" description="Helical" evidence="5">
    <location>
        <begin position="262"/>
        <end position="281"/>
    </location>
</feature>
<gene>
    <name evidence="6" type="ORF">H634G_10250</name>
</gene>
<dbReference type="GO" id="GO:0016020">
    <property type="term" value="C:membrane"/>
    <property type="evidence" value="ECO:0007669"/>
    <property type="project" value="UniProtKB-SubCell"/>
</dbReference>
<comment type="subcellular location">
    <subcellularLocation>
        <location evidence="1">Membrane</location>
        <topology evidence="1">Multi-pass membrane protein</topology>
    </subcellularLocation>
</comment>
<accession>A0A0D9NKQ4</accession>
<reference evidence="7" key="1">
    <citation type="journal article" date="2014" name="BMC Genomics">
        <title>The genome sequence of the biocontrol fungus Metarhizium anisopliae and comparative genomics of Metarhizium species.</title>
        <authorList>
            <person name="Pattemore J.A."/>
            <person name="Hane J.K."/>
            <person name="Williams A.H."/>
            <person name="Wilson B.A."/>
            <person name="Stodart B.J."/>
            <person name="Ash G.J."/>
        </authorList>
    </citation>
    <scope>NUCLEOTIDE SEQUENCE [LARGE SCALE GENOMIC DNA]</scope>
    <source>
        <strain evidence="7">BRIP 53293</strain>
    </source>
</reference>
<dbReference type="InterPro" id="IPR050475">
    <property type="entry name" value="Prenyltransferase_related"/>
</dbReference>
<keyword evidence="7" id="KW-1185">Reference proteome</keyword>